<organism evidence="3 4">
    <name type="scientific">Thermostaphylospora chromogena</name>
    <dbReference type="NCBI Taxonomy" id="35622"/>
    <lineage>
        <taxon>Bacteria</taxon>
        <taxon>Bacillati</taxon>
        <taxon>Actinomycetota</taxon>
        <taxon>Actinomycetes</taxon>
        <taxon>Streptosporangiales</taxon>
        <taxon>Thermomonosporaceae</taxon>
        <taxon>Thermostaphylospora</taxon>
    </lineage>
</organism>
<evidence type="ECO:0008006" key="5">
    <source>
        <dbReference type="Google" id="ProtNLM"/>
    </source>
</evidence>
<dbReference type="Pfam" id="PF17164">
    <property type="entry name" value="DUF5122"/>
    <property type="match status" value="1"/>
</dbReference>
<feature type="chain" id="PRO_5039189729" description="PQQ-like domain-containing protein" evidence="2">
    <location>
        <begin position="18"/>
        <end position="456"/>
    </location>
</feature>
<dbReference type="Proteomes" id="UP000217103">
    <property type="component" value="Unassembled WGS sequence"/>
</dbReference>
<evidence type="ECO:0000313" key="3">
    <source>
        <dbReference type="EMBL" id="SDQ75982.1"/>
    </source>
</evidence>
<accession>A0A1H1DHN6</accession>
<evidence type="ECO:0000256" key="2">
    <source>
        <dbReference type="SAM" id="SignalP"/>
    </source>
</evidence>
<feature type="region of interest" description="Disordered" evidence="1">
    <location>
        <begin position="17"/>
        <end position="42"/>
    </location>
</feature>
<feature type="signal peptide" evidence="2">
    <location>
        <begin position="1"/>
        <end position="17"/>
    </location>
</feature>
<evidence type="ECO:0000313" key="4">
    <source>
        <dbReference type="Proteomes" id="UP000217103"/>
    </source>
</evidence>
<evidence type="ECO:0000256" key="1">
    <source>
        <dbReference type="SAM" id="MobiDB-lite"/>
    </source>
</evidence>
<protein>
    <recommendedName>
        <fullName evidence="5">PQQ-like domain-containing protein</fullName>
    </recommendedName>
</protein>
<proteinExistence type="predicted"/>
<dbReference type="AlphaFoldDB" id="A0A1H1DHN6"/>
<dbReference type="SUPFAM" id="SSF50998">
    <property type="entry name" value="Quinoprotein alcohol dehydrogenase-like"/>
    <property type="match status" value="1"/>
</dbReference>
<dbReference type="InterPro" id="IPR011047">
    <property type="entry name" value="Quinoprotein_ADH-like_sf"/>
</dbReference>
<dbReference type="STRING" id="35622.SAMN04489764_2011"/>
<sequence>MVAALAMTGATVPAAAAAHPNPAAPPSGAAAPLTPSPARVPIAPGAITSAPVAAPEPRPATPAGVRHRRVVSEDPVDHTPHVLDGIVNAIAMVGRTVVVGGAFTRVREAGGGPVLARSNVFAFDVRTGRVLRGFAPRVHGPVYALAAGEEGTVYVGGDFVTAGRGSGSALARLRLSDGSAVSGFTPRVLGGPVRDLVASGTKLYVGGDFSTAGGRLRNGLARLDATTGAADPAFSVTPGRPRSGGIKVYTLALAGDRLAVGGNFGTLDGLSRPQLGLIDVGGRVAKVAPWRTAEYAPTCSPRFPDAVRDVAFSPEGDYFVVVATGGIGGPRRLCDAAARFETRARGNAIRPTWVNHTGGDSLYAVAVTGAAVYVGGHQRWLDNPQGRDSAGPGAVERPGIGAIHPRTGKALRWNPTRDRGIGVKAFLAHREGLLVGSDTTRLGREYHARVGMFPLR</sequence>
<keyword evidence="2" id="KW-0732">Signal</keyword>
<gene>
    <name evidence="3" type="ORF">SAMN04489764_2011</name>
</gene>
<reference evidence="3 4" key="1">
    <citation type="submission" date="2016-10" db="EMBL/GenBank/DDBJ databases">
        <authorList>
            <person name="de Groot N.N."/>
        </authorList>
    </citation>
    <scope>NUCLEOTIDE SEQUENCE [LARGE SCALE GENOMIC DNA]</scope>
    <source>
        <strain evidence="3 4">DSM 43794</strain>
    </source>
</reference>
<dbReference type="InterPro" id="IPR013431">
    <property type="entry name" value="Delta_60_rpt"/>
</dbReference>
<feature type="compositionally biased region" description="Low complexity" evidence="1">
    <location>
        <begin position="17"/>
        <end position="37"/>
    </location>
</feature>
<dbReference type="EMBL" id="FNKK01000002">
    <property type="protein sequence ID" value="SDQ75982.1"/>
    <property type="molecule type" value="Genomic_DNA"/>
</dbReference>
<name>A0A1H1DHN6_9ACTN</name>
<keyword evidence="4" id="KW-1185">Reference proteome</keyword>